<evidence type="ECO:0000313" key="3">
    <source>
        <dbReference type="Proteomes" id="UP001175000"/>
    </source>
</evidence>
<feature type="region of interest" description="Disordered" evidence="1">
    <location>
        <begin position="1136"/>
        <end position="1160"/>
    </location>
</feature>
<name>A0AA39WY28_9PEZI</name>
<dbReference type="PANTHER" id="PTHR38166">
    <property type="entry name" value="C2H2-TYPE DOMAIN-CONTAINING PROTEIN-RELATED"/>
    <property type="match status" value="1"/>
</dbReference>
<protein>
    <submittedName>
        <fullName evidence="2">Uncharacterized protein</fullName>
    </submittedName>
</protein>
<dbReference type="AlphaFoldDB" id="A0AA39WY28"/>
<evidence type="ECO:0000256" key="1">
    <source>
        <dbReference type="SAM" id="MobiDB-lite"/>
    </source>
</evidence>
<feature type="compositionally biased region" description="Acidic residues" evidence="1">
    <location>
        <begin position="896"/>
        <end position="906"/>
    </location>
</feature>
<organism evidence="2 3">
    <name type="scientific">Immersiella caudata</name>
    <dbReference type="NCBI Taxonomy" id="314043"/>
    <lineage>
        <taxon>Eukaryota</taxon>
        <taxon>Fungi</taxon>
        <taxon>Dikarya</taxon>
        <taxon>Ascomycota</taxon>
        <taxon>Pezizomycotina</taxon>
        <taxon>Sordariomycetes</taxon>
        <taxon>Sordariomycetidae</taxon>
        <taxon>Sordariales</taxon>
        <taxon>Lasiosphaeriaceae</taxon>
        <taxon>Immersiella</taxon>
    </lineage>
</organism>
<sequence>MFGIEIIGSLLGLFPVTMELSKAYRKWNPEEASEIARSVAVTSTLFETTVRGFIRPSAISAQELRRLFPSQDPQQLVKQTLWEDPAVQQRLLAQLRPEKLPLMLDYLRGMHVLLEKVRCELTERCSGKASTDLAGLGMWSGSSYSGIPERLRDLRAVGSRLHSLLLDDSVPQISGNSWVQLNSADPESGHASNLSHGYEPRTTVRIDTGTNTALEGEIPSPKTTAPTLQLPVTDSGYESARAFACPPPGHCGGSIYTDDSITDGQSAQRYAVELANDMYQALQLEERKAEWLAISASAPRLLKAFAIKVGCHSKDPSMRSVMKFVHRHCRDILASIENILNPEEGHTALGNTHSENMSLLDKMALWAVKESSDTDHGDSHSSEELFEGVPEEGEEDLGFFDISSYKALIINSPPYQWLISALRHEMLLATLQSPEHRPESLREQILDKLPSGLLSRRTAPMLYHTTFEVIWNPLQTPYRAWLSDSSCTIFSGDLQSCVAESASNFVKRQWPLNNGRLLPMIQRLASSGMDSGCTVSDNLDEDTTATAWIENGKLRLAIRGPPYSVAENGEQLALLACGFSPSPFRRASRCTPFIRELAVSSDAKSSQIPTDPVTPQRNAFCVVDFKFDETDCAQSTVSKEWHSLLRRRVVVDWRSPSPLKASFSGLDASFDTLCALIGDGCVELANNRALLRGSGGLLTLEAYQDGRYLWRVLYDASMTFHQGRMDKSNSLWEQVKTKGFAESRHLILSQNITSPSQDACSASRSHATVGGPNSTDSTSADHHAESLNPTRDLFISDAAISTKESIDSDMLSISDRSCQIEPFRLDPAESNILCEVLHRLMEEWLGLRRTRPQVSEACSASSANFNASGEEPRSGQNTSAPEASGRSRKRQRTSTDLEDDNNDDEDNPPKPPFKNAGDCRAKAKLFACPYWKREPRKYRACFKHELKRVKDVKLHLMRRHRVSALSCQRCFEVFDTRTSYHSHVMGDERCIARPGRAADLIFPDQEERLRERSKPGQDAAEQWFAIWDILFPGFPHPSSAYMDLEQSREFCEWEEFCRQRGPAILSEEIERLLIHGNTTAEIIAELNEVVRAGFRSVFEEFRSDASQGSVYEPTPQLNPRGSSYAAAGRLGAVSLRSSEPPEFSADGSSDTPMESYSSSPIVPRSQLIQPDLAFPQNSLLTASGYAFLSTEPFEPTQDMAALFSSSASTQRDEPGIVTTGYPPEVFDLDGFPFGGEGIYPCSSRLPQIDEDLSQYD</sequence>
<dbReference type="PANTHER" id="PTHR38166:SF1">
    <property type="entry name" value="C2H2-TYPE DOMAIN-CONTAINING PROTEIN"/>
    <property type="match status" value="1"/>
</dbReference>
<feature type="compositionally biased region" description="Polar residues" evidence="1">
    <location>
        <begin position="1146"/>
        <end position="1160"/>
    </location>
</feature>
<feature type="compositionally biased region" description="Polar residues" evidence="1">
    <location>
        <begin position="757"/>
        <end position="778"/>
    </location>
</feature>
<evidence type="ECO:0000313" key="2">
    <source>
        <dbReference type="EMBL" id="KAK0623701.1"/>
    </source>
</evidence>
<proteinExistence type="predicted"/>
<accession>A0AA39WY28</accession>
<feature type="region of interest" description="Disordered" evidence="1">
    <location>
        <begin position="860"/>
        <end position="917"/>
    </location>
</feature>
<gene>
    <name evidence="2" type="ORF">B0T14DRAFT_187619</name>
</gene>
<dbReference type="Proteomes" id="UP001175000">
    <property type="component" value="Unassembled WGS sequence"/>
</dbReference>
<dbReference type="EMBL" id="JAULSU010000003">
    <property type="protein sequence ID" value="KAK0623701.1"/>
    <property type="molecule type" value="Genomic_DNA"/>
</dbReference>
<comment type="caution">
    <text evidence="2">The sequence shown here is derived from an EMBL/GenBank/DDBJ whole genome shotgun (WGS) entry which is preliminary data.</text>
</comment>
<keyword evidence="3" id="KW-1185">Reference proteome</keyword>
<reference evidence="2" key="1">
    <citation type="submission" date="2023-06" db="EMBL/GenBank/DDBJ databases">
        <title>Genome-scale phylogeny and comparative genomics of the fungal order Sordariales.</title>
        <authorList>
            <consortium name="Lawrence Berkeley National Laboratory"/>
            <person name="Hensen N."/>
            <person name="Bonometti L."/>
            <person name="Westerberg I."/>
            <person name="Brannstrom I.O."/>
            <person name="Guillou S."/>
            <person name="Cros-Aarteil S."/>
            <person name="Calhoun S."/>
            <person name="Haridas S."/>
            <person name="Kuo A."/>
            <person name="Mondo S."/>
            <person name="Pangilinan J."/>
            <person name="Riley R."/>
            <person name="Labutti K."/>
            <person name="Andreopoulos B."/>
            <person name="Lipzen A."/>
            <person name="Chen C."/>
            <person name="Yanf M."/>
            <person name="Daum C."/>
            <person name="Ng V."/>
            <person name="Clum A."/>
            <person name="Steindorff A."/>
            <person name="Ohm R."/>
            <person name="Martin F."/>
            <person name="Silar P."/>
            <person name="Natvig D."/>
            <person name="Lalanne C."/>
            <person name="Gautier V."/>
            <person name="Ament-Velasquez S.L."/>
            <person name="Kruys A."/>
            <person name="Hutchinson M.I."/>
            <person name="Powell A.J."/>
            <person name="Barry K."/>
            <person name="Miller A.N."/>
            <person name="Grigoriev I.V."/>
            <person name="Debuchy R."/>
            <person name="Gladieux P."/>
            <person name="Thoren M.H."/>
            <person name="Johannesson H."/>
        </authorList>
    </citation>
    <scope>NUCLEOTIDE SEQUENCE</scope>
    <source>
        <strain evidence="2">CBS 606.72</strain>
    </source>
</reference>
<feature type="region of interest" description="Disordered" evidence="1">
    <location>
        <begin position="757"/>
        <end position="787"/>
    </location>
</feature>